<keyword evidence="1" id="KW-0175">Coiled coil</keyword>
<dbReference type="PANTHER" id="PTHR13076:SF9">
    <property type="entry name" value="COILED-COIL AND C2 DOMAIN-CONTAINING PROTEIN 1-LIKE"/>
    <property type="match status" value="1"/>
</dbReference>
<dbReference type="InterPro" id="IPR039725">
    <property type="entry name" value="CC2D1A/B"/>
</dbReference>
<dbReference type="EMBL" id="MDYQ01000001">
    <property type="protein sequence ID" value="PRP89833.1"/>
    <property type="molecule type" value="Genomic_DNA"/>
</dbReference>
<dbReference type="STRING" id="1890364.A0A2P6P0U7"/>
<feature type="compositionally biased region" description="Polar residues" evidence="2">
    <location>
        <begin position="89"/>
        <end position="103"/>
    </location>
</feature>
<dbReference type="InParanoid" id="A0A2P6P0U7"/>
<dbReference type="GO" id="GO:0001227">
    <property type="term" value="F:DNA-binding transcription repressor activity, RNA polymerase II-specific"/>
    <property type="evidence" value="ECO:0007669"/>
    <property type="project" value="InterPro"/>
</dbReference>
<keyword evidence="4" id="KW-1185">Reference proteome</keyword>
<accession>A0A2P6P0U7</accession>
<evidence type="ECO:0000256" key="1">
    <source>
        <dbReference type="SAM" id="Coils"/>
    </source>
</evidence>
<proteinExistence type="predicted"/>
<dbReference type="Proteomes" id="UP000241769">
    <property type="component" value="Unassembled WGS sequence"/>
</dbReference>
<organism evidence="3 4">
    <name type="scientific">Planoprotostelium fungivorum</name>
    <dbReference type="NCBI Taxonomy" id="1890364"/>
    <lineage>
        <taxon>Eukaryota</taxon>
        <taxon>Amoebozoa</taxon>
        <taxon>Evosea</taxon>
        <taxon>Variosea</taxon>
        <taxon>Cavosteliida</taxon>
        <taxon>Cavosteliaceae</taxon>
        <taxon>Planoprotostelium</taxon>
    </lineage>
</organism>
<comment type="caution">
    <text evidence="3">The sequence shown here is derived from an EMBL/GenBank/DDBJ whole genome shotgun (WGS) entry which is preliminary data.</text>
</comment>
<evidence type="ECO:0000256" key="2">
    <source>
        <dbReference type="SAM" id="MobiDB-lite"/>
    </source>
</evidence>
<name>A0A2P6P0U7_9EUKA</name>
<feature type="coiled-coil region" evidence="1">
    <location>
        <begin position="496"/>
        <end position="555"/>
    </location>
</feature>
<gene>
    <name evidence="3" type="ORF">PROFUN_00175</name>
</gene>
<dbReference type="FunCoup" id="A0A2P6P0U7">
    <property type="interactions" value="15"/>
</dbReference>
<dbReference type="AlphaFoldDB" id="A0A2P6P0U7"/>
<protein>
    <submittedName>
        <fullName evidence="3">Uncharacterized protein</fullName>
    </submittedName>
</protein>
<evidence type="ECO:0000313" key="3">
    <source>
        <dbReference type="EMBL" id="PRP89833.1"/>
    </source>
</evidence>
<sequence>MGLLDFFTKKTQPSAKRKRTNAGSSAVEPDTSVDDPRDGGVDDSVNEQEEGEERVSLSEYEEPDRNGKTEQAVKRRRRDDTPDEAETPASISPQIEQTILPSPVNQSQQVKTLLASKKQLALAAKRDGRLDEAREYMSQIIRLRKLEEETSEGKQVDLSEWKSEIPPSFPNPSQNTRQKMITLLTKQLSHQYQQLLSECKERKEKRVSLDASSIQVCKRTKEDLEWLRLFVASQPDGLPLYEYEEVERTKKIENNHLTDQQLEVFVEATRLVDAKNIPKEFYLSLQLPYPSEAHQTIKSGYIPNQANQRVEWAGTFKIERKKSFQLACNSKKISIELCNSTFFGGKTTLGTGSLTLSDLLTKSNSKQIVEITIRLRTPINGPDIERNTQKYIKLKREVAEISSESETVQPMNDYSVVDEPAEIQIIHDNVPHDTLQQPPPDKFVTSDKTVPGPAAVPMDTDKRAPPSEEEFNSPEGIQCNDVLEYEIVVCRERMKKSKTLEEKETEEDRLQRLQTRLVILGAQVSGGVLTPENYSEKLREEMEKNKGEMVRYVKEGKRDRALLLKKHNEIMANELKVMAEG</sequence>
<feature type="region of interest" description="Disordered" evidence="2">
    <location>
        <begin position="1"/>
        <end position="103"/>
    </location>
</feature>
<dbReference type="OrthoDB" id="19996at2759"/>
<evidence type="ECO:0000313" key="4">
    <source>
        <dbReference type="Proteomes" id="UP000241769"/>
    </source>
</evidence>
<feature type="region of interest" description="Disordered" evidence="2">
    <location>
        <begin position="444"/>
        <end position="474"/>
    </location>
</feature>
<dbReference type="PANTHER" id="PTHR13076">
    <property type="entry name" value="COILED-COIL AND C2 DOMAIN-CONTAINING PROTEIN 1-LIKE"/>
    <property type="match status" value="1"/>
</dbReference>
<feature type="region of interest" description="Disordered" evidence="2">
    <location>
        <begin position="155"/>
        <end position="175"/>
    </location>
</feature>
<feature type="compositionally biased region" description="Basic and acidic residues" evidence="2">
    <location>
        <begin position="63"/>
        <end position="73"/>
    </location>
</feature>
<reference evidence="3 4" key="1">
    <citation type="journal article" date="2018" name="Genome Biol. Evol.">
        <title>Multiple Roots of Fruiting Body Formation in Amoebozoa.</title>
        <authorList>
            <person name="Hillmann F."/>
            <person name="Forbes G."/>
            <person name="Novohradska S."/>
            <person name="Ferling I."/>
            <person name="Riege K."/>
            <person name="Groth M."/>
            <person name="Westermann M."/>
            <person name="Marz M."/>
            <person name="Spaller T."/>
            <person name="Winckler T."/>
            <person name="Schaap P."/>
            <person name="Glockner G."/>
        </authorList>
    </citation>
    <scope>NUCLEOTIDE SEQUENCE [LARGE SCALE GENOMIC DNA]</scope>
    <source>
        <strain evidence="3 4">Jena</strain>
    </source>
</reference>